<dbReference type="AlphaFoldDB" id="A0A916JX78"/>
<accession>A0A916JX78</accession>
<evidence type="ECO:0000256" key="1">
    <source>
        <dbReference type="RuleBase" id="RU361235"/>
    </source>
</evidence>
<proteinExistence type="inferred from homology"/>
<dbReference type="PROSITE" id="PS00122">
    <property type="entry name" value="CARBOXYLESTERASE_B_1"/>
    <property type="match status" value="1"/>
</dbReference>
<dbReference type="EMBL" id="CAJVAS010000003">
    <property type="protein sequence ID" value="CAG7609273.1"/>
    <property type="molecule type" value="Genomic_DNA"/>
</dbReference>
<dbReference type="GO" id="GO:0016787">
    <property type="term" value="F:hydrolase activity"/>
    <property type="evidence" value="ECO:0007669"/>
    <property type="project" value="UniProtKB-KW"/>
</dbReference>
<dbReference type="Proteomes" id="UP000693672">
    <property type="component" value="Unassembled WGS sequence"/>
</dbReference>
<dbReference type="PANTHER" id="PTHR11559">
    <property type="entry name" value="CARBOXYLESTERASE"/>
    <property type="match status" value="1"/>
</dbReference>
<organism evidence="3 4">
    <name type="scientific">Paenibacillus solanacearum</name>
    <dbReference type="NCBI Taxonomy" id="2048548"/>
    <lineage>
        <taxon>Bacteria</taxon>
        <taxon>Bacillati</taxon>
        <taxon>Bacillota</taxon>
        <taxon>Bacilli</taxon>
        <taxon>Bacillales</taxon>
        <taxon>Paenibacillaceae</taxon>
        <taxon>Paenibacillus</taxon>
    </lineage>
</organism>
<reference evidence="3" key="1">
    <citation type="submission" date="2021-06" db="EMBL/GenBank/DDBJ databases">
        <authorList>
            <person name="Criscuolo A."/>
        </authorList>
    </citation>
    <scope>NUCLEOTIDE SEQUENCE</scope>
    <source>
        <strain evidence="3">CIP111600</strain>
    </source>
</reference>
<keyword evidence="1 3" id="KW-0378">Hydrolase</keyword>
<dbReference type="InterPro" id="IPR002018">
    <property type="entry name" value="CarbesteraseB"/>
</dbReference>
<evidence type="ECO:0000313" key="3">
    <source>
        <dbReference type="EMBL" id="CAG7609273.1"/>
    </source>
</evidence>
<dbReference type="EC" id="3.1.1.-" evidence="1"/>
<evidence type="ECO:0000259" key="2">
    <source>
        <dbReference type="Pfam" id="PF00135"/>
    </source>
</evidence>
<gene>
    <name evidence="3" type="primary">pnbA</name>
    <name evidence="3" type="ORF">PAESOLCIP111_01150</name>
</gene>
<dbReference type="InterPro" id="IPR019826">
    <property type="entry name" value="Carboxylesterase_B_AS"/>
</dbReference>
<dbReference type="InterPro" id="IPR050309">
    <property type="entry name" value="Type-B_Carboxylest/Lipase"/>
</dbReference>
<dbReference type="Pfam" id="PF00135">
    <property type="entry name" value="COesterase"/>
    <property type="match status" value="1"/>
</dbReference>
<name>A0A916JX78_9BACL</name>
<comment type="similarity">
    <text evidence="1">Belongs to the type-B carboxylesterase/lipase family.</text>
</comment>
<dbReference type="RefSeq" id="WP_218090961.1">
    <property type="nucleotide sequence ID" value="NZ_CAJVAS010000003.1"/>
</dbReference>
<evidence type="ECO:0000313" key="4">
    <source>
        <dbReference type="Proteomes" id="UP000693672"/>
    </source>
</evidence>
<keyword evidence="4" id="KW-1185">Reference proteome</keyword>
<protein>
    <recommendedName>
        <fullName evidence="1">Carboxylic ester hydrolase</fullName>
        <ecNumber evidence="1">3.1.1.-</ecNumber>
    </recommendedName>
</protein>
<comment type="caution">
    <text evidence="3">The sequence shown here is derived from an EMBL/GenBank/DDBJ whole genome shotgun (WGS) entry which is preliminary data.</text>
</comment>
<feature type="domain" description="Carboxylesterase type B" evidence="2">
    <location>
        <begin position="2"/>
        <end position="442"/>
    </location>
</feature>
<sequence length="462" mass="50540">MIINTSTGQVRGVQEGNLYIFRGIPYAEAPIAERRFLPPLPKQPWDGILEASRFGPKSYQPVKDQREQSEDCLSLNIWTSGVEQANRPVLVHIHGGGFVNGSGAEFFGTTFAERDHIVCVSLNYRLGALGFLYLGDLLGDAYQTSGNNGILDIAAALTWIKENISRFGGDPNRITVSGVSAGAKCASTLLTVSAAQGLFHQIIARSGNTQSIRDTRTANLITLRLLDQLGIPHKEAHRLLTLPAQTILEAQDNSLHTFGPVRDGRAIPTEPIAAVLGKLSRSIPLLLGTNKDEAVSFLSNTIGLKMQNEDVLHSLFGTNSGLVLDAYRKAALLKPAEEAWKDTLTDCFYRIAAVRLAEMAAEQGQPVWLYRFEYAGVQGAVHGAEGPFVNDANPAEGKELAHRMHAAWAAFIRSGKPMAEGLPEWPAFTLSERSTMILDQECRLEREPDLSDNRFPMQVIQL</sequence>